<protein>
    <submittedName>
        <fullName evidence="2">Uncharacterized protein</fullName>
    </submittedName>
</protein>
<keyword evidence="3" id="KW-1185">Reference proteome</keyword>
<feature type="compositionally biased region" description="Low complexity" evidence="1">
    <location>
        <begin position="25"/>
        <end position="38"/>
    </location>
</feature>
<name>A0A9N7Y586_PLEPL</name>
<proteinExistence type="predicted"/>
<reference evidence="2" key="1">
    <citation type="submission" date="2020-03" db="EMBL/GenBank/DDBJ databases">
        <authorList>
            <person name="Weist P."/>
        </authorList>
    </citation>
    <scope>NUCLEOTIDE SEQUENCE</scope>
</reference>
<evidence type="ECO:0000313" key="3">
    <source>
        <dbReference type="Proteomes" id="UP001153269"/>
    </source>
</evidence>
<sequence length="119" mass="12847">MRPLHLDEGRCRGFEPLWCFHTEASTRSSTSTARESSSPTAFHAARRLKDKEPGGTGCGARAGAYSLMGIEPPDSTGVRLQLHEDLVQDSRVEDSAPSCTDQVPSCGRGRGCTIDEILL</sequence>
<comment type="caution">
    <text evidence="2">The sequence shown here is derived from an EMBL/GenBank/DDBJ whole genome shotgun (WGS) entry which is preliminary data.</text>
</comment>
<dbReference type="EMBL" id="CADEAL010000049">
    <property type="protein sequence ID" value="CAB1413296.1"/>
    <property type="molecule type" value="Genomic_DNA"/>
</dbReference>
<dbReference type="AlphaFoldDB" id="A0A9N7Y586"/>
<evidence type="ECO:0000313" key="2">
    <source>
        <dbReference type="EMBL" id="CAB1413296.1"/>
    </source>
</evidence>
<evidence type="ECO:0000256" key="1">
    <source>
        <dbReference type="SAM" id="MobiDB-lite"/>
    </source>
</evidence>
<accession>A0A9N7Y586</accession>
<dbReference type="Proteomes" id="UP001153269">
    <property type="component" value="Unassembled WGS sequence"/>
</dbReference>
<organism evidence="2 3">
    <name type="scientific">Pleuronectes platessa</name>
    <name type="common">European plaice</name>
    <dbReference type="NCBI Taxonomy" id="8262"/>
    <lineage>
        <taxon>Eukaryota</taxon>
        <taxon>Metazoa</taxon>
        <taxon>Chordata</taxon>
        <taxon>Craniata</taxon>
        <taxon>Vertebrata</taxon>
        <taxon>Euteleostomi</taxon>
        <taxon>Actinopterygii</taxon>
        <taxon>Neopterygii</taxon>
        <taxon>Teleostei</taxon>
        <taxon>Neoteleostei</taxon>
        <taxon>Acanthomorphata</taxon>
        <taxon>Carangaria</taxon>
        <taxon>Pleuronectiformes</taxon>
        <taxon>Pleuronectoidei</taxon>
        <taxon>Pleuronectidae</taxon>
        <taxon>Pleuronectes</taxon>
    </lineage>
</organism>
<feature type="region of interest" description="Disordered" evidence="1">
    <location>
        <begin position="25"/>
        <end position="57"/>
    </location>
</feature>
<gene>
    <name evidence="2" type="ORF">PLEPLA_LOCUS996</name>
</gene>